<evidence type="ECO:0000313" key="2">
    <source>
        <dbReference type="Proteomes" id="UP000224460"/>
    </source>
</evidence>
<reference evidence="1" key="1">
    <citation type="submission" date="2017-10" db="EMBL/GenBank/DDBJ databases">
        <title>Genome sequence of cellulolytic Lachnospiraceae bacterium XHS1971 isolated from hotspring sediment.</title>
        <authorList>
            <person name="Vasudevan G."/>
            <person name="Joshi A.J."/>
            <person name="Hivarkar S."/>
            <person name="Lanjekar V.B."/>
            <person name="Dhakephalkar P.K."/>
            <person name="Dagar S."/>
        </authorList>
    </citation>
    <scope>NUCLEOTIDE SEQUENCE</scope>
    <source>
        <strain evidence="1">XHS1971</strain>
    </source>
</reference>
<protein>
    <submittedName>
        <fullName evidence="1">ABC transporter permease</fullName>
    </submittedName>
</protein>
<comment type="caution">
    <text evidence="1">The sequence shown here is derived from an EMBL/GenBank/DDBJ whole genome shotgun (WGS) entry which is preliminary data.</text>
</comment>
<name>A0AC61D6J6_9FIRM</name>
<dbReference type="Proteomes" id="UP000224460">
    <property type="component" value="Unassembled WGS sequence"/>
</dbReference>
<organism evidence="1 2">
    <name type="scientific">Sporanaerobium hydrogeniformans</name>
    <dbReference type="NCBI Taxonomy" id="3072179"/>
    <lineage>
        <taxon>Bacteria</taxon>
        <taxon>Bacillati</taxon>
        <taxon>Bacillota</taxon>
        <taxon>Clostridia</taxon>
        <taxon>Lachnospirales</taxon>
        <taxon>Lachnospiraceae</taxon>
        <taxon>Sporanaerobium</taxon>
    </lineage>
</organism>
<sequence length="290" mass="32427">MEKVWGDKKAILFFLFPSFVILALIIITPIMMSSYYSLLDWDGFGKGTFIGLNNYIRLFKDPAFIKSVRNSLVFAFASIAIQLPISLLLALVLAKGVKYERFFVTVYFIPVIISTVVIGQLWMKIYHPEYGLLNMFLKTVGLESVTREWLGDTKTALIASVVPVLWQYIGYHMLLLYAGIKSISTDVFEAAKIDGATWGKTCIHITIPMLKPILKVSFTFAVVGALKVFDLVYVLTRGGPARASEVTSTLMVETIFKSNSYGYGSAMAVFVVVECLVLYLVIGKLFKEEV</sequence>
<gene>
    <name evidence="1" type="ORF">CS063_16290</name>
</gene>
<accession>A0AC61D6J6</accession>
<keyword evidence="2" id="KW-1185">Reference proteome</keyword>
<proteinExistence type="predicted"/>
<dbReference type="EMBL" id="PEDL01000032">
    <property type="protein sequence ID" value="PHV69349.1"/>
    <property type="molecule type" value="Genomic_DNA"/>
</dbReference>
<evidence type="ECO:0000313" key="1">
    <source>
        <dbReference type="EMBL" id="PHV69349.1"/>
    </source>
</evidence>